<dbReference type="OrthoDB" id="35872at2157"/>
<proteinExistence type="predicted"/>
<accession>A0A483CVL9</accession>
<dbReference type="Gene3D" id="3.10.590.10">
    <property type="entry name" value="ph1033 like domains"/>
    <property type="match status" value="1"/>
</dbReference>
<dbReference type="AlphaFoldDB" id="A0A483CVL9"/>
<dbReference type="PANTHER" id="PTHR39661:SF1">
    <property type="entry name" value="UPF0310 PROTEIN MJECL36"/>
    <property type="match status" value="1"/>
</dbReference>
<dbReference type="Proteomes" id="UP000292580">
    <property type="component" value="Unassembled WGS sequence"/>
</dbReference>
<comment type="caution">
    <text evidence="2">The sequence shown here is derived from an EMBL/GenBank/DDBJ whole genome shotgun (WGS) entry which is preliminary data.</text>
</comment>
<dbReference type="RefSeq" id="WP_130645920.1">
    <property type="nucleotide sequence ID" value="NZ_PGCL01000001.1"/>
</dbReference>
<dbReference type="CDD" id="cd21132">
    <property type="entry name" value="EVE-like"/>
    <property type="match status" value="1"/>
</dbReference>
<dbReference type="EMBL" id="PGCL01000001">
    <property type="protein sequence ID" value="TAJ45557.1"/>
    <property type="molecule type" value="Genomic_DNA"/>
</dbReference>
<evidence type="ECO:0000313" key="2">
    <source>
        <dbReference type="EMBL" id="TAJ45557.1"/>
    </source>
</evidence>
<evidence type="ECO:0000313" key="3">
    <source>
        <dbReference type="Proteomes" id="UP000292580"/>
    </source>
</evidence>
<organism evidence="2 3">
    <name type="scientific">Methanofollis fontis</name>
    <dbReference type="NCBI Taxonomy" id="2052832"/>
    <lineage>
        <taxon>Archaea</taxon>
        <taxon>Methanobacteriati</taxon>
        <taxon>Methanobacteriota</taxon>
        <taxon>Stenosarchaea group</taxon>
        <taxon>Methanomicrobia</taxon>
        <taxon>Methanomicrobiales</taxon>
        <taxon>Methanomicrobiaceae</taxon>
        <taxon>Methanofollis</taxon>
    </lineage>
</organism>
<reference evidence="2 3" key="1">
    <citation type="submission" date="2017-11" db="EMBL/GenBank/DDBJ databases">
        <title>Isolation and Characterization of Methanofollis Species from Methane Seep Offshore SW Taiwan.</title>
        <authorList>
            <person name="Teng N.-H."/>
            <person name="Lai M.-C."/>
            <person name="Chen S.-C."/>
        </authorList>
    </citation>
    <scope>NUCLEOTIDE SEQUENCE [LARGE SCALE GENOMIC DNA]</scope>
    <source>
        <strain evidence="2 3">FWC-SCC2</strain>
    </source>
</reference>
<dbReference type="Pfam" id="PF01878">
    <property type="entry name" value="EVE"/>
    <property type="match status" value="1"/>
</dbReference>
<sequence length="152" mass="17281">MTRWIGTSTRENADIVMKKEVWGVSKKDINQINRIRPGDTLLLYVGQKTIDRETTLPPAIIGCFEIVSGVSHDTTPIFTVPRKLGNEVFPLRVRLKTVEVFEPPVEFEPLIPRMAFIADKKQWSGQNGGQTMRAITEEDHSYIMKAARTPRD</sequence>
<dbReference type="InterPro" id="IPR015947">
    <property type="entry name" value="PUA-like_sf"/>
</dbReference>
<name>A0A483CVL9_9EURY</name>
<dbReference type="PANTHER" id="PTHR39661">
    <property type="entry name" value="UPF0310 PROTEIN MJECL36"/>
    <property type="match status" value="1"/>
</dbReference>
<dbReference type="SUPFAM" id="SSF88697">
    <property type="entry name" value="PUA domain-like"/>
    <property type="match status" value="1"/>
</dbReference>
<feature type="domain" description="EVE" evidence="1">
    <location>
        <begin position="3"/>
        <end position="145"/>
    </location>
</feature>
<evidence type="ECO:0000259" key="1">
    <source>
        <dbReference type="Pfam" id="PF01878"/>
    </source>
</evidence>
<dbReference type="InterPro" id="IPR002740">
    <property type="entry name" value="EVE_domain"/>
</dbReference>
<gene>
    <name evidence="2" type="ORF">CUJ86_02195</name>
</gene>
<protein>
    <submittedName>
        <fullName evidence="2">EVE domain-containing protein</fullName>
    </submittedName>
</protein>
<dbReference type="NCBIfam" id="NF002008">
    <property type="entry name" value="PRK00809.1"/>
    <property type="match status" value="1"/>
</dbReference>
<keyword evidence="3" id="KW-1185">Reference proteome</keyword>